<feature type="signal peptide" evidence="4">
    <location>
        <begin position="1"/>
        <end position="29"/>
    </location>
</feature>
<evidence type="ECO:0000256" key="4">
    <source>
        <dbReference type="SAM" id="SignalP"/>
    </source>
</evidence>
<evidence type="ECO:0000256" key="3">
    <source>
        <dbReference type="ARBA" id="ARBA00022970"/>
    </source>
</evidence>
<dbReference type="InterPro" id="IPR028082">
    <property type="entry name" value="Peripla_BP_I"/>
</dbReference>
<keyword evidence="3" id="KW-0813">Transport</keyword>
<evidence type="ECO:0000256" key="1">
    <source>
        <dbReference type="ARBA" id="ARBA00010062"/>
    </source>
</evidence>
<name>A0AAE2ZSZ0_9HYPH</name>
<dbReference type="Proteomes" id="UP001196509">
    <property type="component" value="Unassembled WGS sequence"/>
</dbReference>
<keyword evidence="2 4" id="KW-0732">Signal</keyword>
<evidence type="ECO:0000259" key="5">
    <source>
        <dbReference type="Pfam" id="PF13458"/>
    </source>
</evidence>
<keyword evidence="3" id="KW-0029">Amino-acid transport</keyword>
<dbReference type="AlphaFoldDB" id="A0AAE2ZSZ0"/>
<dbReference type="Pfam" id="PF13458">
    <property type="entry name" value="Peripla_BP_6"/>
    <property type="match status" value="1"/>
</dbReference>
<evidence type="ECO:0000313" key="7">
    <source>
        <dbReference type="Proteomes" id="UP001196509"/>
    </source>
</evidence>
<dbReference type="GO" id="GO:0006865">
    <property type="term" value="P:amino acid transport"/>
    <property type="evidence" value="ECO:0007669"/>
    <property type="project" value="UniProtKB-KW"/>
</dbReference>
<reference evidence="6" key="1">
    <citation type="submission" date="2021-08" db="EMBL/GenBank/DDBJ databases">
        <title>Hoeflea bacterium WL0058 sp. nov., isolated from the sediment.</title>
        <authorList>
            <person name="Wang L."/>
            <person name="Zhang D."/>
        </authorList>
    </citation>
    <scope>NUCLEOTIDE SEQUENCE</scope>
    <source>
        <strain evidence="6">WL0058</strain>
    </source>
</reference>
<dbReference type="InterPro" id="IPR028081">
    <property type="entry name" value="Leu-bd"/>
</dbReference>
<dbReference type="PROSITE" id="PS51318">
    <property type="entry name" value="TAT"/>
    <property type="match status" value="1"/>
</dbReference>
<sequence length="403" mass="43059">MNRRNFVAAAAKTVAAAGMAALLAGTALAADTIKLGAVAPKTGPLAGGSTVTHWPSIELWVKQTNDKGGLKLKDGQKMIELIEYDDKTDPGEHIKAVQRAITQDEVDFLIAPYGTGFNVAVAPIYAKYGYPQIAVTSISDLIGELTERYPGLFFTLGDTTSFVNGVKDILVKMRDDGVIGNKVAMVNVADAFGIELAEVARPIFTEAGFDIVYDKSYPLGTPDLSPVVKGAKATNPDAFVAWSYPPDTFAITEQAAIENLDVKAFYTAVATAFPAYGGKFGSKINGVLGAGGVNPDTPAIAEYRKAHKELMGQEPDYWASANTYASMQILGQAIEGVGSTDREAVTQYLKENEFDTIMGPIVFDEQVSNRFWTVGQWQDGVFRGVASSNMDGAVPVIAKSGWE</sequence>
<feature type="chain" id="PRO_5041925219" evidence="4">
    <location>
        <begin position="30"/>
        <end position="403"/>
    </location>
</feature>
<organism evidence="6 7">
    <name type="scientific">Flavimaribacter sediminis</name>
    <dbReference type="NCBI Taxonomy" id="2865987"/>
    <lineage>
        <taxon>Bacteria</taxon>
        <taxon>Pseudomonadati</taxon>
        <taxon>Pseudomonadota</taxon>
        <taxon>Alphaproteobacteria</taxon>
        <taxon>Hyphomicrobiales</taxon>
        <taxon>Rhizobiaceae</taxon>
        <taxon>Flavimaribacter</taxon>
    </lineage>
</organism>
<evidence type="ECO:0000313" key="6">
    <source>
        <dbReference type="EMBL" id="MBW8640105.1"/>
    </source>
</evidence>
<accession>A0AAE2ZSZ0</accession>
<protein>
    <submittedName>
        <fullName evidence="6">Amino acid ABC transporter substrate-binding protein</fullName>
    </submittedName>
</protein>
<dbReference type="CDD" id="cd06338">
    <property type="entry name" value="PBP1_ABC_ligand_binding-like"/>
    <property type="match status" value="1"/>
</dbReference>
<gene>
    <name evidence="6" type="ORF">K1W69_23120</name>
</gene>
<dbReference type="InterPro" id="IPR006311">
    <property type="entry name" value="TAT_signal"/>
</dbReference>
<dbReference type="PANTHER" id="PTHR30483">
    <property type="entry name" value="LEUCINE-SPECIFIC-BINDING PROTEIN"/>
    <property type="match status" value="1"/>
</dbReference>
<proteinExistence type="inferred from homology"/>
<dbReference type="RefSeq" id="WP_220230823.1">
    <property type="nucleotide sequence ID" value="NZ_JAICBX010000005.1"/>
</dbReference>
<dbReference type="Gene3D" id="3.40.50.2300">
    <property type="match status" value="2"/>
</dbReference>
<dbReference type="InterPro" id="IPR051010">
    <property type="entry name" value="BCAA_transport"/>
</dbReference>
<evidence type="ECO:0000256" key="2">
    <source>
        <dbReference type="ARBA" id="ARBA00022729"/>
    </source>
</evidence>
<dbReference type="SUPFAM" id="SSF53822">
    <property type="entry name" value="Periplasmic binding protein-like I"/>
    <property type="match status" value="1"/>
</dbReference>
<feature type="domain" description="Leucine-binding protein" evidence="5">
    <location>
        <begin position="32"/>
        <end position="366"/>
    </location>
</feature>
<comment type="similarity">
    <text evidence="1">Belongs to the leucine-binding protein family.</text>
</comment>
<keyword evidence="7" id="KW-1185">Reference proteome</keyword>
<dbReference type="PANTHER" id="PTHR30483:SF37">
    <property type="entry name" value="ABC TRANSPORTER SUBSTRATE-BINDING PROTEIN"/>
    <property type="match status" value="1"/>
</dbReference>
<dbReference type="EMBL" id="JAICBX010000005">
    <property type="protein sequence ID" value="MBW8640105.1"/>
    <property type="molecule type" value="Genomic_DNA"/>
</dbReference>
<comment type="caution">
    <text evidence="6">The sequence shown here is derived from an EMBL/GenBank/DDBJ whole genome shotgun (WGS) entry which is preliminary data.</text>
</comment>